<gene>
    <name evidence="1" type="ORF">Pla22_00340</name>
</gene>
<reference evidence="1 2" key="1">
    <citation type="submission" date="2019-02" db="EMBL/GenBank/DDBJ databases">
        <title>Deep-cultivation of Planctomycetes and their phenomic and genomic characterization uncovers novel biology.</title>
        <authorList>
            <person name="Wiegand S."/>
            <person name="Jogler M."/>
            <person name="Boedeker C."/>
            <person name="Pinto D."/>
            <person name="Vollmers J."/>
            <person name="Rivas-Marin E."/>
            <person name="Kohn T."/>
            <person name="Peeters S.H."/>
            <person name="Heuer A."/>
            <person name="Rast P."/>
            <person name="Oberbeckmann S."/>
            <person name="Bunk B."/>
            <person name="Jeske O."/>
            <person name="Meyerdierks A."/>
            <person name="Storesund J.E."/>
            <person name="Kallscheuer N."/>
            <person name="Luecker S."/>
            <person name="Lage O.M."/>
            <person name="Pohl T."/>
            <person name="Merkel B.J."/>
            <person name="Hornburger P."/>
            <person name="Mueller R.-W."/>
            <person name="Bruemmer F."/>
            <person name="Labrenz M."/>
            <person name="Spormann A.M."/>
            <person name="Op Den Camp H."/>
            <person name="Overmann J."/>
            <person name="Amann R."/>
            <person name="Jetten M.S.M."/>
            <person name="Mascher T."/>
            <person name="Medema M.H."/>
            <person name="Devos D.P."/>
            <person name="Kaster A.-K."/>
            <person name="Ovreas L."/>
            <person name="Rohde M."/>
            <person name="Galperin M.Y."/>
            <person name="Jogler C."/>
        </authorList>
    </citation>
    <scope>NUCLEOTIDE SEQUENCE [LARGE SCALE GENOMIC DNA]</scope>
    <source>
        <strain evidence="1 2">Pla22</strain>
    </source>
</reference>
<evidence type="ECO:0000313" key="1">
    <source>
        <dbReference type="EMBL" id="TWT52410.1"/>
    </source>
</evidence>
<proteinExistence type="predicted"/>
<sequence>MIESNPFRTAAIRPGSIPFRFVGKAFDRSINDLASDVRDLTVCQIVGQHGTGKSTLVKSLLPSLRDAFADVAYLQPLDVSPLRLGSSSWTHRWIHAYRSLSDAVSTARRLAGGGLLIVDGAEQLSRLGRIKLYRATRQRNQSLLMTTHQPFRSVPVLYRTEVSLSDLATLTLERVSDSSEDVQRLVGERLRQQQQQPQGNPALNVRDFWFDLYDEVQPVCRSARGTVDQSVTTSAGRHREVIRGY</sequence>
<evidence type="ECO:0008006" key="3">
    <source>
        <dbReference type="Google" id="ProtNLM"/>
    </source>
</evidence>
<evidence type="ECO:0000313" key="2">
    <source>
        <dbReference type="Proteomes" id="UP000316598"/>
    </source>
</evidence>
<accession>A0A5C5WPQ6</accession>
<comment type="caution">
    <text evidence="1">The sequence shown here is derived from an EMBL/GenBank/DDBJ whole genome shotgun (WGS) entry which is preliminary data.</text>
</comment>
<dbReference type="AlphaFoldDB" id="A0A5C5WPQ6"/>
<protein>
    <recommendedName>
        <fullName evidence="3">AAA+ ATPase domain-containing protein</fullName>
    </recommendedName>
</protein>
<dbReference type="RefSeq" id="WP_146512791.1">
    <property type="nucleotide sequence ID" value="NZ_SJPI01000001.1"/>
</dbReference>
<dbReference type="Proteomes" id="UP000316598">
    <property type="component" value="Unassembled WGS sequence"/>
</dbReference>
<dbReference type="OrthoDB" id="282562at2"/>
<organism evidence="1 2">
    <name type="scientific">Rubripirellula amarantea</name>
    <dbReference type="NCBI Taxonomy" id="2527999"/>
    <lineage>
        <taxon>Bacteria</taxon>
        <taxon>Pseudomonadati</taxon>
        <taxon>Planctomycetota</taxon>
        <taxon>Planctomycetia</taxon>
        <taxon>Pirellulales</taxon>
        <taxon>Pirellulaceae</taxon>
        <taxon>Rubripirellula</taxon>
    </lineage>
</organism>
<name>A0A5C5WPQ6_9BACT</name>
<keyword evidence="2" id="KW-1185">Reference proteome</keyword>
<dbReference type="EMBL" id="SJPI01000001">
    <property type="protein sequence ID" value="TWT52410.1"/>
    <property type="molecule type" value="Genomic_DNA"/>
</dbReference>
<dbReference type="InterPro" id="IPR027417">
    <property type="entry name" value="P-loop_NTPase"/>
</dbReference>
<dbReference type="SUPFAM" id="SSF52540">
    <property type="entry name" value="P-loop containing nucleoside triphosphate hydrolases"/>
    <property type="match status" value="1"/>
</dbReference>